<keyword evidence="2" id="KW-1185">Reference proteome</keyword>
<dbReference type="Proteomes" id="UP000216991">
    <property type="component" value="Unassembled WGS sequence"/>
</dbReference>
<gene>
    <name evidence="1" type="ORF">CHU93_16875</name>
</gene>
<dbReference type="AlphaFoldDB" id="A0A255Y3C4"/>
<evidence type="ECO:0000313" key="2">
    <source>
        <dbReference type="Proteomes" id="UP000216991"/>
    </source>
</evidence>
<accession>A0A255Y3C4</accession>
<name>A0A255Y3C4_9SPHN</name>
<dbReference type="InterPro" id="IPR029470">
    <property type="entry name" value="PDDEXK_4"/>
</dbReference>
<evidence type="ECO:0000313" key="1">
    <source>
        <dbReference type="EMBL" id="OYQ23742.1"/>
    </source>
</evidence>
<organism evidence="1 2">
    <name type="scientific">Sandarakinorhabdus cyanobacteriorum</name>
    <dbReference type="NCBI Taxonomy" id="1981098"/>
    <lineage>
        <taxon>Bacteria</taxon>
        <taxon>Pseudomonadati</taxon>
        <taxon>Pseudomonadota</taxon>
        <taxon>Alphaproteobacteria</taxon>
        <taxon>Sphingomonadales</taxon>
        <taxon>Sphingosinicellaceae</taxon>
        <taxon>Sandarakinorhabdus</taxon>
    </lineage>
</organism>
<dbReference type="EMBL" id="NOXT01000129">
    <property type="protein sequence ID" value="OYQ23742.1"/>
    <property type="molecule type" value="Genomic_DNA"/>
</dbReference>
<sequence>MDFLDTKERGLSRILAWLLNPQGSHEQGAVFLDEFMRWLDLDDEWRRDLDSAKVILEAPTIVAKRVGYLDVLVRLKGRMLAIENKPAAVDQPEQVRRYLADLSSRRLDAYCLVYLSGSGRAPSDKSVGKDEFGAAVASGTLRVQGYAAIADWMNACMPRCAAPSVSAMLARLIHEPSCQGV</sequence>
<comment type="caution">
    <text evidence="1">The sequence shown here is derived from an EMBL/GenBank/DDBJ whole genome shotgun (WGS) entry which is preliminary data.</text>
</comment>
<reference evidence="1 2" key="1">
    <citation type="submission" date="2017-07" db="EMBL/GenBank/DDBJ databases">
        <title>Sandarakinorhabdus cyanobacteriorum sp. nov., a novel bacterium isolated from cyanobacterial aggregates in a eutrophic lake.</title>
        <authorList>
            <person name="Cai H."/>
        </authorList>
    </citation>
    <scope>NUCLEOTIDE SEQUENCE [LARGE SCALE GENOMIC DNA]</scope>
    <source>
        <strain evidence="1 2">TH057</strain>
    </source>
</reference>
<protein>
    <submittedName>
        <fullName evidence="1">Uncharacterized protein</fullName>
    </submittedName>
</protein>
<dbReference type="Pfam" id="PF14281">
    <property type="entry name" value="PDDEXK_4"/>
    <property type="match status" value="1"/>
</dbReference>
<proteinExistence type="predicted"/>
<feature type="non-terminal residue" evidence="1">
    <location>
        <position position="181"/>
    </location>
</feature>